<name>A0A371AT98_9FIRM</name>
<dbReference type="PANTHER" id="PTHR41786">
    <property type="entry name" value="MOTILITY ACCESSORY FACTOR MAF"/>
    <property type="match status" value="1"/>
</dbReference>
<comment type="caution">
    <text evidence="3">The sequence shown here is derived from an EMBL/GenBank/DDBJ whole genome shotgun (WGS) entry which is preliminary data.</text>
</comment>
<dbReference type="InterPro" id="IPR002826">
    <property type="entry name" value="MptE-like"/>
</dbReference>
<feature type="domain" description="Glycosyltransferase Maf N-terminal" evidence="2">
    <location>
        <begin position="219"/>
        <end position="274"/>
    </location>
</feature>
<protein>
    <submittedName>
        <fullName evidence="3">DUF115 domain-containing protein</fullName>
    </submittedName>
</protein>
<proteinExistence type="predicted"/>
<organism evidence="3 4">
    <name type="scientific">Anaerosacchariphilus polymeriproducens</name>
    <dbReference type="NCBI Taxonomy" id="1812858"/>
    <lineage>
        <taxon>Bacteria</taxon>
        <taxon>Bacillati</taxon>
        <taxon>Bacillota</taxon>
        <taxon>Clostridia</taxon>
        <taxon>Lachnospirales</taxon>
        <taxon>Lachnospiraceae</taxon>
        <taxon>Anaerosacchariphilus</taxon>
    </lineage>
</organism>
<evidence type="ECO:0000259" key="2">
    <source>
        <dbReference type="Pfam" id="PF20157"/>
    </source>
</evidence>
<dbReference type="AlphaFoldDB" id="A0A371AT98"/>
<feature type="domain" description="6-hydroxymethylpterin diphosphokinase MptE-like" evidence="1">
    <location>
        <begin position="343"/>
        <end position="510"/>
    </location>
</feature>
<dbReference type="PANTHER" id="PTHR41786:SF1">
    <property type="entry name" value="6-HYDROXYMETHYLPTERIN DIPHOSPHOKINASE MPTE-LIKE DOMAIN-CONTAINING PROTEIN"/>
    <property type="match status" value="1"/>
</dbReference>
<sequence length="587" mass="67791">MKLKKKLWYCENKNQEIKMAKDKENKIAQYNEIFLKNILQIRLCSDAVYYCRVQDIRRIEDGLCDIIILKTKEIFEKAMENLEFYNADYDILNTKELSFMIADLKETIDNQDYVYFADILELQIIPILVNMQSILRNVVTIYGDDNNYFKHNINLLEKRDPQLAQKIKDYNFNNQELYVLEYTNIGTITLSIKECNEIYGIHTINNPFEDGRVFAKRYYTPDIKNYVIYGFGLGYHVMMLSKESSNAKIEVYESNLDILYLAFSYMDLSEVLENPKINLCYDSNFSLFGEQLNTTALNMQEKRVIIFYPSIRTIPFPTIKVLMENVICQENIQEQAYALLKDNFNHNSKHYDDVVDKLEQNFHGKDVYIVAAGPSLDKNVNMLKNINNDSSIILATGTVYKKLLAQDITPDYVIVLDPNETVYKQISGVEASTVPMIFLSTAYKGFSKNYKGYKYIVLQEEFGLSEELAEKLGTKVYKTGGSVSTIALEVSIRLGAKRVVFLGLDLAYTDNFGHASGTSQRGKKEHSEYIRVKSVDGGTVLSSKVFCEFRHWIEERIKREKSCEFIDATEGGAYIEGTKIMHMEELL</sequence>
<dbReference type="Pfam" id="PF20157">
    <property type="entry name" value="Maf_flag10_N"/>
    <property type="match status" value="1"/>
</dbReference>
<evidence type="ECO:0000313" key="4">
    <source>
        <dbReference type="Proteomes" id="UP000255036"/>
    </source>
</evidence>
<evidence type="ECO:0000259" key="1">
    <source>
        <dbReference type="Pfam" id="PF01973"/>
    </source>
</evidence>
<accession>A0A371AT98</accession>
<evidence type="ECO:0000313" key="3">
    <source>
        <dbReference type="EMBL" id="RDU22796.1"/>
    </source>
</evidence>
<dbReference type="Pfam" id="PF01973">
    <property type="entry name" value="MptE-like"/>
    <property type="match status" value="1"/>
</dbReference>
<dbReference type="Proteomes" id="UP000255036">
    <property type="component" value="Unassembled WGS sequence"/>
</dbReference>
<gene>
    <name evidence="3" type="ORF">DWV06_12670</name>
</gene>
<dbReference type="EMBL" id="QRCT01000045">
    <property type="protein sequence ID" value="RDU22796.1"/>
    <property type="molecule type" value="Genomic_DNA"/>
</dbReference>
<dbReference type="InterPro" id="IPR045376">
    <property type="entry name" value="Maf_N"/>
</dbReference>
<reference evidence="3 4" key="1">
    <citation type="submission" date="2018-07" db="EMBL/GenBank/DDBJ databases">
        <title>Anaerosacharophilus polymeroproducens gen. nov. sp. nov., an anaerobic bacterium isolated from salt field.</title>
        <authorList>
            <person name="Kim W."/>
            <person name="Yang S.-H."/>
            <person name="Oh J."/>
            <person name="Lee J.-H."/>
            <person name="Kwon K.K."/>
        </authorList>
    </citation>
    <scope>NUCLEOTIDE SEQUENCE [LARGE SCALE GENOMIC DNA]</scope>
    <source>
        <strain evidence="3 4">MCWD5</strain>
    </source>
</reference>
<keyword evidence="4" id="KW-1185">Reference proteome</keyword>